<organism evidence="5 6">
    <name type="scientific">Sulfuritortus calidifontis</name>
    <dbReference type="NCBI Taxonomy" id="1914471"/>
    <lineage>
        <taxon>Bacteria</taxon>
        <taxon>Pseudomonadati</taxon>
        <taxon>Pseudomonadota</taxon>
        <taxon>Betaproteobacteria</taxon>
        <taxon>Nitrosomonadales</taxon>
        <taxon>Thiobacillaceae</taxon>
        <taxon>Sulfuritortus</taxon>
    </lineage>
</organism>
<dbReference type="Proteomes" id="UP000295135">
    <property type="component" value="Unassembled WGS sequence"/>
</dbReference>
<dbReference type="GO" id="GO:0036221">
    <property type="term" value="F:UTP diphosphatase activity"/>
    <property type="evidence" value="ECO:0007669"/>
    <property type="project" value="RHEA"/>
</dbReference>
<dbReference type="RefSeq" id="WP_126463822.1">
    <property type="nucleotide sequence ID" value="NZ_AP018721.1"/>
</dbReference>
<evidence type="ECO:0000313" key="6">
    <source>
        <dbReference type="Proteomes" id="UP000295135"/>
    </source>
</evidence>
<evidence type="ECO:0000256" key="1">
    <source>
        <dbReference type="ARBA" id="ARBA00001968"/>
    </source>
</evidence>
<gene>
    <name evidence="5" type="ORF">EDC61_10683</name>
</gene>
<dbReference type="SUPFAM" id="SSF52972">
    <property type="entry name" value="ITPase-like"/>
    <property type="match status" value="1"/>
</dbReference>
<protein>
    <recommendedName>
        <fullName evidence="4">dTTP/UTP pyrophosphatase</fullName>
        <shortName evidence="4">dTTPase/UTPase</shortName>
        <ecNumber evidence="4">3.6.1.9</ecNumber>
    </recommendedName>
    <alternativeName>
        <fullName evidence="4">Nucleoside triphosphate pyrophosphatase</fullName>
    </alternativeName>
    <alternativeName>
        <fullName evidence="4">Nucleotide pyrophosphatase</fullName>
        <shortName evidence="4">Nucleotide PPase</shortName>
    </alternativeName>
</protein>
<dbReference type="EC" id="3.6.1.9" evidence="4"/>
<dbReference type="HAMAP" id="MF_00528">
    <property type="entry name" value="Maf"/>
    <property type="match status" value="1"/>
</dbReference>
<comment type="caution">
    <text evidence="4">Lacks conserved residue(s) required for the propagation of feature annotation.</text>
</comment>
<evidence type="ECO:0000256" key="3">
    <source>
        <dbReference type="ARBA" id="ARBA00023080"/>
    </source>
</evidence>
<comment type="catalytic activity">
    <reaction evidence="4">
        <text>UTP + H2O = UMP + diphosphate + H(+)</text>
        <dbReference type="Rhea" id="RHEA:29395"/>
        <dbReference type="ChEBI" id="CHEBI:15377"/>
        <dbReference type="ChEBI" id="CHEBI:15378"/>
        <dbReference type="ChEBI" id="CHEBI:33019"/>
        <dbReference type="ChEBI" id="CHEBI:46398"/>
        <dbReference type="ChEBI" id="CHEBI:57865"/>
        <dbReference type="EC" id="3.6.1.9"/>
    </reaction>
</comment>
<keyword evidence="6" id="KW-1185">Reference proteome</keyword>
<dbReference type="Gene3D" id="3.90.950.10">
    <property type="match status" value="1"/>
</dbReference>
<feature type="site" description="Important for substrate specificity" evidence="4">
    <location>
        <position position="165"/>
    </location>
</feature>
<dbReference type="PANTHER" id="PTHR43213">
    <property type="entry name" value="BIFUNCTIONAL DTTP/UTP PYROPHOSPHATASE/METHYLTRANSFERASE PROTEIN-RELATED"/>
    <property type="match status" value="1"/>
</dbReference>
<evidence type="ECO:0000256" key="2">
    <source>
        <dbReference type="ARBA" id="ARBA00022801"/>
    </source>
</evidence>
<dbReference type="InterPro" id="IPR003697">
    <property type="entry name" value="Maf-like"/>
</dbReference>
<dbReference type="EMBL" id="SLZY01000006">
    <property type="protein sequence ID" value="TCS72168.1"/>
    <property type="molecule type" value="Genomic_DNA"/>
</dbReference>
<comment type="subcellular location">
    <subcellularLocation>
        <location evidence="4">Cytoplasm</location>
    </subcellularLocation>
</comment>
<keyword evidence="4" id="KW-0963">Cytoplasm</keyword>
<proteinExistence type="inferred from homology"/>
<comment type="cofactor">
    <cofactor evidence="1 4">
        <name>a divalent metal cation</name>
        <dbReference type="ChEBI" id="CHEBI:60240"/>
    </cofactor>
</comment>
<sequence length="202" mass="21904">MQKRIYLASQSPRRLELLRQIGIDAMVLPLRHQAGRADVDETPLPGERPVDYVVRVARLKAEAGILAVTGRRLPVMPILTADTTVAVDGMVLGKPATPEQAAEWLRDYAGKTHQVHSGVAIAWEGQVHVALSSSKVRFRALDEAEIAAYVESREPMDKAGGYGIQGRAAVFIEHIEGSYSGIMGLPLFETAALLKEVGISVL</sequence>
<dbReference type="NCBIfam" id="TIGR00172">
    <property type="entry name" value="maf"/>
    <property type="match status" value="1"/>
</dbReference>
<dbReference type="AlphaFoldDB" id="A0A4R3JVS3"/>
<name>A0A4R3JVS3_9PROT</name>
<dbReference type="Pfam" id="PF02545">
    <property type="entry name" value="Maf"/>
    <property type="match status" value="1"/>
</dbReference>
<keyword evidence="2 4" id="KW-0378">Hydrolase</keyword>
<feature type="site" description="Important for substrate specificity" evidence="4">
    <location>
        <position position="83"/>
    </location>
</feature>
<comment type="catalytic activity">
    <reaction evidence="4">
        <text>dTTP + H2O = dTMP + diphosphate + H(+)</text>
        <dbReference type="Rhea" id="RHEA:28534"/>
        <dbReference type="ChEBI" id="CHEBI:15377"/>
        <dbReference type="ChEBI" id="CHEBI:15378"/>
        <dbReference type="ChEBI" id="CHEBI:33019"/>
        <dbReference type="ChEBI" id="CHEBI:37568"/>
        <dbReference type="ChEBI" id="CHEBI:63528"/>
        <dbReference type="EC" id="3.6.1.9"/>
    </reaction>
</comment>
<comment type="function">
    <text evidence="4">Nucleoside triphosphate pyrophosphatase that hydrolyzes dTTP and UTP. May have a dual role in cell division arrest and in preventing the incorporation of modified nucleotides into cellular nucleic acids.</text>
</comment>
<dbReference type="GO" id="GO:0009117">
    <property type="term" value="P:nucleotide metabolic process"/>
    <property type="evidence" value="ECO:0007669"/>
    <property type="project" value="UniProtKB-KW"/>
</dbReference>
<comment type="caution">
    <text evidence="5">The sequence shown here is derived from an EMBL/GenBank/DDBJ whole genome shotgun (WGS) entry which is preliminary data.</text>
</comment>
<evidence type="ECO:0000256" key="4">
    <source>
        <dbReference type="HAMAP-Rule" id="MF_00528"/>
    </source>
</evidence>
<feature type="active site" description="Proton acceptor" evidence="4">
    <location>
        <position position="82"/>
    </location>
</feature>
<dbReference type="PIRSF" id="PIRSF006305">
    <property type="entry name" value="Maf"/>
    <property type="match status" value="1"/>
</dbReference>
<dbReference type="InterPro" id="IPR029001">
    <property type="entry name" value="ITPase-like_fam"/>
</dbReference>
<feature type="site" description="Important for substrate specificity" evidence="4">
    <location>
        <position position="13"/>
    </location>
</feature>
<reference evidence="5 6" key="1">
    <citation type="submission" date="2019-03" db="EMBL/GenBank/DDBJ databases">
        <title>Genomic Encyclopedia of Type Strains, Phase IV (KMG-IV): sequencing the most valuable type-strain genomes for metagenomic binning, comparative biology and taxonomic classification.</title>
        <authorList>
            <person name="Goeker M."/>
        </authorList>
    </citation>
    <scope>NUCLEOTIDE SEQUENCE [LARGE SCALE GENOMIC DNA]</scope>
    <source>
        <strain evidence="5 6">DSM 103923</strain>
    </source>
</reference>
<dbReference type="OrthoDB" id="9807767at2"/>
<accession>A0A4R3JVS3</accession>
<evidence type="ECO:0000313" key="5">
    <source>
        <dbReference type="EMBL" id="TCS72168.1"/>
    </source>
</evidence>
<comment type="similarity">
    <text evidence="4">Belongs to the Maf family. YhdE subfamily.</text>
</comment>
<dbReference type="PANTHER" id="PTHR43213:SF5">
    <property type="entry name" value="BIFUNCTIONAL DTTP_UTP PYROPHOSPHATASE_METHYLTRANSFERASE PROTEIN-RELATED"/>
    <property type="match status" value="1"/>
</dbReference>
<dbReference type="GO" id="GO:0005737">
    <property type="term" value="C:cytoplasm"/>
    <property type="evidence" value="ECO:0007669"/>
    <property type="project" value="UniProtKB-SubCell"/>
</dbReference>
<keyword evidence="3 4" id="KW-0546">Nucleotide metabolism</keyword>
<dbReference type="GO" id="GO:0036218">
    <property type="term" value="F:dTTP diphosphatase activity"/>
    <property type="evidence" value="ECO:0007669"/>
    <property type="project" value="RHEA"/>
</dbReference>
<dbReference type="CDD" id="cd00555">
    <property type="entry name" value="Maf"/>
    <property type="match status" value="1"/>
</dbReference>